<dbReference type="Gene3D" id="2.70.70.10">
    <property type="entry name" value="Glucose Permease (Domain IIA)"/>
    <property type="match status" value="1"/>
</dbReference>
<evidence type="ECO:0000313" key="3">
    <source>
        <dbReference type="EMBL" id="MBP2435764.1"/>
    </source>
</evidence>
<evidence type="ECO:0000259" key="2">
    <source>
        <dbReference type="Pfam" id="PF01551"/>
    </source>
</evidence>
<comment type="caution">
    <text evidence="3">The sequence shown here is derived from an EMBL/GenBank/DDBJ whole genome shotgun (WGS) entry which is preliminary data.</text>
</comment>
<gene>
    <name evidence="3" type="ORF">JOF34_000350</name>
</gene>
<dbReference type="InterPro" id="IPR016047">
    <property type="entry name" value="M23ase_b-sheet_dom"/>
</dbReference>
<keyword evidence="3" id="KW-0378">Hydrolase</keyword>
<name>A0ABS4ZEQ8_9MICO</name>
<dbReference type="Proteomes" id="UP001519362">
    <property type="component" value="Unassembled WGS sequence"/>
</dbReference>
<dbReference type="Pfam" id="PF01551">
    <property type="entry name" value="Peptidase_M23"/>
    <property type="match status" value="1"/>
</dbReference>
<organism evidence="3 4">
    <name type="scientific">Microbacterium amylolyticum</name>
    <dbReference type="NCBI Taxonomy" id="936337"/>
    <lineage>
        <taxon>Bacteria</taxon>
        <taxon>Bacillati</taxon>
        <taxon>Actinomycetota</taxon>
        <taxon>Actinomycetes</taxon>
        <taxon>Micrococcales</taxon>
        <taxon>Microbacteriaceae</taxon>
        <taxon>Microbacterium</taxon>
    </lineage>
</organism>
<keyword evidence="1" id="KW-0732">Signal</keyword>
<dbReference type="InterPro" id="IPR011055">
    <property type="entry name" value="Dup_hybrid_motif"/>
</dbReference>
<dbReference type="GO" id="GO:0016787">
    <property type="term" value="F:hydrolase activity"/>
    <property type="evidence" value="ECO:0007669"/>
    <property type="project" value="UniProtKB-KW"/>
</dbReference>
<keyword evidence="4" id="KW-1185">Reference proteome</keyword>
<dbReference type="EMBL" id="JAGIOL010000001">
    <property type="protein sequence ID" value="MBP2435764.1"/>
    <property type="molecule type" value="Genomic_DNA"/>
</dbReference>
<evidence type="ECO:0000313" key="4">
    <source>
        <dbReference type="Proteomes" id="UP001519362"/>
    </source>
</evidence>
<feature type="domain" description="M23ase beta-sheet core" evidence="2">
    <location>
        <begin position="58"/>
        <end position="149"/>
    </location>
</feature>
<feature type="chain" id="PRO_5046307419" evidence="1">
    <location>
        <begin position="27"/>
        <end position="165"/>
    </location>
</feature>
<evidence type="ECO:0000256" key="1">
    <source>
        <dbReference type="SAM" id="SignalP"/>
    </source>
</evidence>
<dbReference type="RefSeq" id="WP_165132000.1">
    <property type="nucleotide sequence ID" value="NZ_CP049253.1"/>
</dbReference>
<feature type="signal peptide" evidence="1">
    <location>
        <begin position="1"/>
        <end position="26"/>
    </location>
</feature>
<protein>
    <submittedName>
        <fullName evidence="3">Murein DD-endopeptidase MepM/ murein hydrolase activator NlpD</fullName>
    </submittedName>
</protein>
<dbReference type="SUPFAM" id="SSF51261">
    <property type="entry name" value="Duplicated hybrid motif"/>
    <property type="match status" value="1"/>
</dbReference>
<reference evidence="3 4" key="1">
    <citation type="submission" date="2021-03" db="EMBL/GenBank/DDBJ databases">
        <title>Sequencing the genomes of 1000 actinobacteria strains.</title>
        <authorList>
            <person name="Klenk H.-P."/>
        </authorList>
    </citation>
    <scope>NUCLEOTIDE SEQUENCE [LARGE SCALE GENOMIC DNA]</scope>
    <source>
        <strain evidence="3 4">DSM 24221</strain>
    </source>
</reference>
<proteinExistence type="predicted"/>
<sequence>MTPLRTALASLTAIAVVLLSSGVASAALGVEEPRWIWPGGVASVLREFERPPHPYGPGHRGIDIPVTGGVALAPADGVVAFSGFVVDRSLLTIDHGGGLVSTLEPVDDPPPAGTAVSQGQVLGPVSAGGHVGDDTLHLGARLDGEYIDPLALLGVLERPVLLPCC</sequence>
<dbReference type="CDD" id="cd12797">
    <property type="entry name" value="M23_peptidase"/>
    <property type="match status" value="1"/>
</dbReference>
<accession>A0ABS4ZEQ8</accession>